<accession>A0A2P2QDV9</accession>
<evidence type="ECO:0000313" key="1">
    <source>
        <dbReference type="EMBL" id="MBX65125.1"/>
    </source>
</evidence>
<dbReference type="EMBL" id="GGEC01084641">
    <property type="protein sequence ID" value="MBX65125.1"/>
    <property type="molecule type" value="Transcribed_RNA"/>
</dbReference>
<proteinExistence type="predicted"/>
<dbReference type="AlphaFoldDB" id="A0A2P2QDV9"/>
<reference evidence="1" key="1">
    <citation type="submission" date="2018-02" db="EMBL/GenBank/DDBJ databases">
        <title>Rhizophora mucronata_Transcriptome.</title>
        <authorList>
            <person name="Meera S.P."/>
            <person name="Sreeshan A."/>
            <person name="Augustine A."/>
        </authorList>
    </citation>
    <scope>NUCLEOTIDE SEQUENCE</scope>
    <source>
        <tissue evidence="1">Leaf</tissue>
    </source>
</reference>
<organism evidence="1">
    <name type="scientific">Rhizophora mucronata</name>
    <name type="common">Asiatic mangrove</name>
    <dbReference type="NCBI Taxonomy" id="61149"/>
    <lineage>
        <taxon>Eukaryota</taxon>
        <taxon>Viridiplantae</taxon>
        <taxon>Streptophyta</taxon>
        <taxon>Embryophyta</taxon>
        <taxon>Tracheophyta</taxon>
        <taxon>Spermatophyta</taxon>
        <taxon>Magnoliopsida</taxon>
        <taxon>eudicotyledons</taxon>
        <taxon>Gunneridae</taxon>
        <taxon>Pentapetalae</taxon>
        <taxon>rosids</taxon>
        <taxon>fabids</taxon>
        <taxon>Malpighiales</taxon>
        <taxon>Rhizophoraceae</taxon>
        <taxon>Rhizophora</taxon>
    </lineage>
</organism>
<protein>
    <submittedName>
        <fullName evidence="1">Uncharacterized protein</fullName>
    </submittedName>
</protein>
<sequence>MLLCISLSYASVTMLVLSRMRCFLCQRLHFLLLDFWRLLEQQLEWQLQLFFLALQFQFCLRLFLCGRFSFQSFFLEGDIRSISCLDASLLPLA</sequence>
<name>A0A2P2QDV9_RHIMU</name>